<dbReference type="EMBL" id="WOWS01000003">
    <property type="protein sequence ID" value="MUU78636.1"/>
    <property type="molecule type" value="Genomic_DNA"/>
</dbReference>
<dbReference type="Pfam" id="PF06580">
    <property type="entry name" value="His_kinase"/>
    <property type="match status" value="1"/>
</dbReference>
<dbReference type="PANTHER" id="PTHR34220">
    <property type="entry name" value="SENSOR HISTIDINE KINASE YPDA"/>
    <property type="match status" value="1"/>
</dbReference>
<protein>
    <recommendedName>
        <fullName evidence="2">Signal transduction histidine kinase internal region domain-containing protein</fullName>
    </recommendedName>
</protein>
<keyword evidence="1" id="KW-0472">Membrane</keyword>
<dbReference type="InterPro" id="IPR010559">
    <property type="entry name" value="Sig_transdc_His_kin_internal"/>
</dbReference>
<dbReference type="GO" id="GO:0016020">
    <property type="term" value="C:membrane"/>
    <property type="evidence" value="ECO:0007669"/>
    <property type="project" value="InterPro"/>
</dbReference>
<dbReference type="InterPro" id="IPR050640">
    <property type="entry name" value="Bact_2-comp_sensor_kinase"/>
</dbReference>
<keyword evidence="4" id="KW-1185">Reference proteome</keyword>
<feature type="transmembrane region" description="Helical" evidence="1">
    <location>
        <begin position="112"/>
        <end position="136"/>
    </location>
</feature>
<accession>A0A6L6UAS3</accession>
<feature type="transmembrane region" description="Helical" evidence="1">
    <location>
        <begin position="83"/>
        <end position="106"/>
    </location>
</feature>
<keyword evidence="1" id="KW-1133">Transmembrane helix</keyword>
<feature type="transmembrane region" description="Helical" evidence="1">
    <location>
        <begin position="51"/>
        <end position="71"/>
    </location>
</feature>
<gene>
    <name evidence="3" type="ORF">GN138_09285</name>
</gene>
<evidence type="ECO:0000313" key="3">
    <source>
        <dbReference type="EMBL" id="MUU78636.1"/>
    </source>
</evidence>
<name>A0A6L6UAS3_9FLAO</name>
<dbReference type="AlphaFoldDB" id="A0A6L6UAS3"/>
<dbReference type="GO" id="GO:0000155">
    <property type="term" value="F:phosphorelay sensor kinase activity"/>
    <property type="evidence" value="ECO:0007669"/>
    <property type="project" value="InterPro"/>
</dbReference>
<keyword evidence="1" id="KW-0812">Transmembrane</keyword>
<organism evidence="3 4">
    <name type="scientific">Winogradskyella endarachnes</name>
    <dbReference type="NCBI Taxonomy" id="2681965"/>
    <lineage>
        <taxon>Bacteria</taxon>
        <taxon>Pseudomonadati</taxon>
        <taxon>Bacteroidota</taxon>
        <taxon>Flavobacteriia</taxon>
        <taxon>Flavobacteriales</taxon>
        <taxon>Flavobacteriaceae</taxon>
        <taxon>Winogradskyella</taxon>
    </lineage>
</organism>
<proteinExistence type="predicted"/>
<feature type="transmembrane region" description="Helical" evidence="1">
    <location>
        <begin position="12"/>
        <end position="31"/>
    </location>
</feature>
<evidence type="ECO:0000259" key="2">
    <source>
        <dbReference type="Pfam" id="PF06580"/>
    </source>
</evidence>
<feature type="domain" description="Signal transduction histidine kinase internal region" evidence="2">
    <location>
        <begin position="158"/>
        <end position="235"/>
    </location>
</feature>
<evidence type="ECO:0000313" key="4">
    <source>
        <dbReference type="Proteomes" id="UP000478208"/>
    </source>
</evidence>
<dbReference type="Proteomes" id="UP000478208">
    <property type="component" value="Unassembled WGS sequence"/>
</dbReference>
<sequence>MINKRYWIFPWYIVYGSSFFIGVLAAVPKILRSNSSHFTLLYIVPSESFSVFLSALLTSLMIWAVNLYILNKGEEFLSLSIRIIFSILAGGFGMSLAYGVVVYIFPDYNATVMFWVFQFRGLLLNIVILTIIYSFIQFNKARKFELEAERLRSENLGAQLSYLKEQLNPHFFFNSLNILKSMIELKNPQAPELVMKLSEFYRFTLQHQKEDYVLLEKELEIMQLYAYMLNARFEEGLQIKNSIPEMACKVLIPPFTLQILLENCIKHNTITQNEPVIFELYIENEFLVVRNNVIKKRQTIISTQTGLYNIKKRYMLLTNKTIDVIASSDHFTIKLPLIYENTNH</sequence>
<evidence type="ECO:0000256" key="1">
    <source>
        <dbReference type="SAM" id="Phobius"/>
    </source>
</evidence>
<reference evidence="3 4" key="1">
    <citation type="submission" date="2019-12" db="EMBL/GenBank/DDBJ databases">
        <authorList>
            <person name="Li J."/>
        </authorList>
    </citation>
    <scope>NUCLEOTIDE SEQUENCE [LARGE SCALE GENOMIC DNA]</scope>
    <source>
        <strain evidence="3 4">HL2-2</strain>
    </source>
</reference>
<dbReference type="PANTHER" id="PTHR34220:SF7">
    <property type="entry name" value="SENSOR HISTIDINE KINASE YPDA"/>
    <property type="match status" value="1"/>
</dbReference>
<comment type="caution">
    <text evidence="3">The sequence shown here is derived from an EMBL/GenBank/DDBJ whole genome shotgun (WGS) entry which is preliminary data.</text>
</comment>